<dbReference type="GO" id="GO:0045893">
    <property type="term" value="P:positive regulation of DNA-templated transcription"/>
    <property type="evidence" value="ECO:0007669"/>
    <property type="project" value="TreeGrafter"/>
</dbReference>
<organism evidence="2 3">
    <name type="scientific">Ceratitis capitata</name>
    <name type="common">Mediterranean fruit fly</name>
    <name type="synonym">Tephritis capitata</name>
    <dbReference type="NCBI Taxonomy" id="7213"/>
    <lineage>
        <taxon>Eukaryota</taxon>
        <taxon>Metazoa</taxon>
        <taxon>Ecdysozoa</taxon>
        <taxon>Arthropoda</taxon>
        <taxon>Hexapoda</taxon>
        <taxon>Insecta</taxon>
        <taxon>Pterygota</taxon>
        <taxon>Neoptera</taxon>
        <taxon>Endopterygota</taxon>
        <taxon>Diptera</taxon>
        <taxon>Brachycera</taxon>
        <taxon>Muscomorpha</taxon>
        <taxon>Tephritoidea</taxon>
        <taxon>Tephritidae</taxon>
        <taxon>Ceratitis</taxon>
        <taxon>Ceratitis</taxon>
    </lineage>
</organism>
<dbReference type="Pfam" id="PF13837">
    <property type="entry name" value="Myb_DNA-bind_4"/>
    <property type="match status" value="1"/>
</dbReference>
<dbReference type="EMBL" id="CAJHJT010000012">
    <property type="protein sequence ID" value="CAD6998948.1"/>
    <property type="molecule type" value="Genomic_DNA"/>
</dbReference>
<dbReference type="InterPro" id="IPR026095">
    <property type="entry name" value="Myb/SANT-like_DNA-bd_dom_prot"/>
</dbReference>
<gene>
    <name evidence="2" type="ORF">CCAP1982_LOCUS7495</name>
</gene>
<evidence type="ECO:0000313" key="3">
    <source>
        <dbReference type="Proteomes" id="UP000606786"/>
    </source>
</evidence>
<evidence type="ECO:0000313" key="2">
    <source>
        <dbReference type="EMBL" id="CAD6998948.1"/>
    </source>
</evidence>
<proteinExistence type="predicted"/>
<name>A0A811UKT9_CERCA</name>
<dbReference type="Gene3D" id="1.10.10.60">
    <property type="entry name" value="Homeodomain-like"/>
    <property type="match status" value="1"/>
</dbReference>
<dbReference type="GO" id="GO:0016604">
    <property type="term" value="C:nuclear body"/>
    <property type="evidence" value="ECO:0007669"/>
    <property type="project" value="TreeGrafter"/>
</dbReference>
<dbReference type="PANTHER" id="PTHR22666:SF3">
    <property type="entry name" value="MYB_SANT-LIKE DNA-BINDING DOMAIN-CONTAINING PROTEIN 1"/>
    <property type="match status" value="1"/>
</dbReference>
<comment type="caution">
    <text evidence="2">The sequence shown here is derived from an EMBL/GenBank/DDBJ whole genome shotgun (WGS) entry which is preliminary data.</text>
</comment>
<reference evidence="2" key="1">
    <citation type="submission" date="2020-11" db="EMBL/GenBank/DDBJ databases">
        <authorList>
            <person name="Whitehead M."/>
        </authorList>
    </citation>
    <scope>NUCLEOTIDE SEQUENCE</scope>
    <source>
        <strain evidence="2">EGII</strain>
    </source>
</reference>
<feature type="domain" description="Myb/SANT-like DNA-binding" evidence="1">
    <location>
        <begin position="34"/>
        <end position="95"/>
    </location>
</feature>
<dbReference type="PANTHER" id="PTHR22666">
    <property type="entry name" value="MYB_SANT-LIKE DNA-BINDING DOMAIN-CONTAINING PROTEIN 1"/>
    <property type="match status" value="1"/>
</dbReference>
<accession>A0A811UKT9</accession>
<keyword evidence="3" id="KW-1185">Reference proteome</keyword>
<dbReference type="Proteomes" id="UP000606786">
    <property type="component" value="Unassembled WGS sequence"/>
</dbReference>
<dbReference type="InterPro" id="IPR044822">
    <property type="entry name" value="Myb_DNA-bind_4"/>
</dbReference>
<sequence>MRINRPKFKLKEQLDFCLKILNYGCSKSKRKRLAWNEQSEAAILELWAERVEELRTERRNSHIYGEMANDLAKLGYNYSGRDVQVKLANFTQRYGKKCVIILFVAACFAFLQ</sequence>
<evidence type="ECO:0000259" key="1">
    <source>
        <dbReference type="Pfam" id="PF13837"/>
    </source>
</evidence>
<protein>
    <submittedName>
        <fullName evidence="2">(Mediterranean fruit fly) hypothetical protein</fullName>
    </submittedName>
</protein>
<dbReference type="AlphaFoldDB" id="A0A811UKT9"/>